<organism evidence="1 2">
    <name type="scientific">Heliocybe sulcata</name>
    <dbReference type="NCBI Taxonomy" id="5364"/>
    <lineage>
        <taxon>Eukaryota</taxon>
        <taxon>Fungi</taxon>
        <taxon>Dikarya</taxon>
        <taxon>Basidiomycota</taxon>
        <taxon>Agaricomycotina</taxon>
        <taxon>Agaricomycetes</taxon>
        <taxon>Gloeophyllales</taxon>
        <taxon>Gloeophyllaceae</taxon>
        <taxon>Heliocybe</taxon>
    </lineage>
</organism>
<keyword evidence="2" id="KW-1185">Reference proteome</keyword>
<dbReference type="OrthoDB" id="3188866at2759"/>
<dbReference type="AlphaFoldDB" id="A0A5C3MQG9"/>
<sequence>MAFQVPRCRVVDEPSVLTQRRIPESHTELAIGPGGRDSPICGSAERPKRALVLQLHDRVPDKMMLRAAALRLVKAAQTATLNSANLTMNRSHNLAKQLDMHTDDRLLRQPQTMPALPAELYQEIFEHIKSRRDLCSLIRISRSHQLLAAPFLYHTVELSRLPEDAEQFCKAIIGTPYYGSLVVSLTIDKDNLYQPASAVPELVWFQLWCNVAHVLRKLPRLETLHLVRVPQEYTWILKKCPFLLKELHCDFKFDSDLLSFLNTQPRLSSIHWCVWDTLSPDLREDLPPSFPRTLLGKKALPVLEELVTNCTSFAEALVPGRPVRTLRVISDVIFSISSSTAPLHCLEIYFPPRVEVVRSLLRNVVLQAPKLRVLGTLNFQYSPLQESLPCLAELKELRILLVWDEPLQYYLLRLKATCPSLQAVYSLCQGHLDDRGQYLRFPMDPIGEPQRLRVIEVPLWDWKDV</sequence>
<protein>
    <recommendedName>
        <fullName evidence="3">F-box domain-containing protein</fullName>
    </recommendedName>
</protein>
<dbReference type="EMBL" id="ML213526">
    <property type="protein sequence ID" value="TFK47013.1"/>
    <property type="molecule type" value="Genomic_DNA"/>
</dbReference>
<dbReference type="Proteomes" id="UP000305948">
    <property type="component" value="Unassembled WGS sequence"/>
</dbReference>
<evidence type="ECO:0000313" key="1">
    <source>
        <dbReference type="EMBL" id="TFK47013.1"/>
    </source>
</evidence>
<proteinExistence type="predicted"/>
<accession>A0A5C3MQG9</accession>
<reference evidence="1 2" key="1">
    <citation type="journal article" date="2019" name="Nat. Ecol. Evol.">
        <title>Megaphylogeny resolves global patterns of mushroom evolution.</title>
        <authorList>
            <person name="Varga T."/>
            <person name="Krizsan K."/>
            <person name="Foldi C."/>
            <person name="Dima B."/>
            <person name="Sanchez-Garcia M."/>
            <person name="Sanchez-Ramirez S."/>
            <person name="Szollosi G.J."/>
            <person name="Szarkandi J.G."/>
            <person name="Papp V."/>
            <person name="Albert L."/>
            <person name="Andreopoulos W."/>
            <person name="Angelini C."/>
            <person name="Antonin V."/>
            <person name="Barry K.W."/>
            <person name="Bougher N.L."/>
            <person name="Buchanan P."/>
            <person name="Buyck B."/>
            <person name="Bense V."/>
            <person name="Catcheside P."/>
            <person name="Chovatia M."/>
            <person name="Cooper J."/>
            <person name="Damon W."/>
            <person name="Desjardin D."/>
            <person name="Finy P."/>
            <person name="Geml J."/>
            <person name="Haridas S."/>
            <person name="Hughes K."/>
            <person name="Justo A."/>
            <person name="Karasinski D."/>
            <person name="Kautmanova I."/>
            <person name="Kiss B."/>
            <person name="Kocsube S."/>
            <person name="Kotiranta H."/>
            <person name="LaButti K.M."/>
            <person name="Lechner B.E."/>
            <person name="Liimatainen K."/>
            <person name="Lipzen A."/>
            <person name="Lukacs Z."/>
            <person name="Mihaltcheva S."/>
            <person name="Morgado L.N."/>
            <person name="Niskanen T."/>
            <person name="Noordeloos M.E."/>
            <person name="Ohm R.A."/>
            <person name="Ortiz-Santana B."/>
            <person name="Ovrebo C."/>
            <person name="Racz N."/>
            <person name="Riley R."/>
            <person name="Savchenko A."/>
            <person name="Shiryaev A."/>
            <person name="Soop K."/>
            <person name="Spirin V."/>
            <person name="Szebenyi C."/>
            <person name="Tomsovsky M."/>
            <person name="Tulloss R.E."/>
            <person name="Uehling J."/>
            <person name="Grigoriev I.V."/>
            <person name="Vagvolgyi C."/>
            <person name="Papp T."/>
            <person name="Martin F.M."/>
            <person name="Miettinen O."/>
            <person name="Hibbett D.S."/>
            <person name="Nagy L.G."/>
        </authorList>
    </citation>
    <scope>NUCLEOTIDE SEQUENCE [LARGE SCALE GENOMIC DNA]</scope>
    <source>
        <strain evidence="1 2">OMC1185</strain>
    </source>
</reference>
<name>A0A5C3MQG9_9AGAM</name>
<gene>
    <name evidence="1" type="ORF">OE88DRAFT_1648214</name>
</gene>
<evidence type="ECO:0000313" key="2">
    <source>
        <dbReference type="Proteomes" id="UP000305948"/>
    </source>
</evidence>
<evidence type="ECO:0008006" key="3">
    <source>
        <dbReference type="Google" id="ProtNLM"/>
    </source>
</evidence>